<name>A0A6N7YQ13_9PSEU</name>
<dbReference type="EMBL" id="WMBA01000017">
    <property type="protein sequence ID" value="MTD55095.1"/>
    <property type="molecule type" value="Genomic_DNA"/>
</dbReference>
<keyword evidence="1" id="KW-0812">Transmembrane</keyword>
<protein>
    <submittedName>
        <fullName evidence="2">Uncharacterized protein</fullName>
    </submittedName>
</protein>
<comment type="caution">
    <text evidence="2">The sequence shown here is derived from an EMBL/GenBank/DDBJ whole genome shotgun (WGS) entry which is preliminary data.</text>
</comment>
<dbReference type="AlphaFoldDB" id="A0A6N7YQ13"/>
<proteinExistence type="predicted"/>
<feature type="transmembrane region" description="Helical" evidence="1">
    <location>
        <begin position="115"/>
        <end position="134"/>
    </location>
</feature>
<keyword evidence="1" id="KW-1133">Transmembrane helix</keyword>
<evidence type="ECO:0000256" key="1">
    <source>
        <dbReference type="SAM" id="Phobius"/>
    </source>
</evidence>
<dbReference type="RefSeq" id="WP_312867902.1">
    <property type="nucleotide sequence ID" value="NZ_WMBA01000017.1"/>
</dbReference>
<reference evidence="2 3" key="1">
    <citation type="submission" date="2019-11" db="EMBL/GenBank/DDBJ databases">
        <title>Draft genome of Amycolatopsis RM579.</title>
        <authorList>
            <person name="Duangmal K."/>
            <person name="Mingma R."/>
        </authorList>
    </citation>
    <scope>NUCLEOTIDE SEQUENCE [LARGE SCALE GENOMIC DNA]</scope>
    <source>
        <strain evidence="2 3">RM579</strain>
    </source>
</reference>
<keyword evidence="1" id="KW-0472">Membrane</keyword>
<evidence type="ECO:0000313" key="3">
    <source>
        <dbReference type="Proteomes" id="UP000440096"/>
    </source>
</evidence>
<dbReference type="Proteomes" id="UP000440096">
    <property type="component" value="Unassembled WGS sequence"/>
</dbReference>
<keyword evidence="3" id="KW-1185">Reference proteome</keyword>
<evidence type="ECO:0000313" key="2">
    <source>
        <dbReference type="EMBL" id="MTD55095.1"/>
    </source>
</evidence>
<gene>
    <name evidence="2" type="ORF">GKO32_14055</name>
</gene>
<organism evidence="2 3">
    <name type="scientific">Amycolatopsis pithecellobii</name>
    <dbReference type="NCBI Taxonomy" id="664692"/>
    <lineage>
        <taxon>Bacteria</taxon>
        <taxon>Bacillati</taxon>
        <taxon>Actinomycetota</taxon>
        <taxon>Actinomycetes</taxon>
        <taxon>Pseudonocardiales</taxon>
        <taxon>Pseudonocardiaceae</taxon>
        <taxon>Amycolatopsis</taxon>
    </lineage>
</organism>
<accession>A0A6N7YQ13</accession>
<feature type="transmembrane region" description="Helical" evidence="1">
    <location>
        <begin position="7"/>
        <end position="26"/>
    </location>
</feature>
<sequence length="146" mass="14670">MRLRWQSLAIPVLAGIVIVFLAWSAGPGLLGSVSSGGGTVTEATVTTPAACSDPNPTETVEFSSGGQTRTGSLDACGHDKNNRVEITVPAQAGAGPVAVHLADVVVGHSDLRRPVGLALLALSCLGGGAYAFLVQRGGRRAPALAS</sequence>